<dbReference type="PANTHER" id="PTHR43391">
    <property type="entry name" value="RETINOL DEHYDROGENASE-RELATED"/>
    <property type="match status" value="1"/>
</dbReference>
<evidence type="ECO:0008006" key="6">
    <source>
        <dbReference type="Google" id="ProtNLM"/>
    </source>
</evidence>
<gene>
    <name evidence="4" type="ORF">AZI85_14490</name>
</gene>
<organism evidence="4 5">
    <name type="scientific">Bdellovibrio bacteriovorus</name>
    <dbReference type="NCBI Taxonomy" id="959"/>
    <lineage>
        <taxon>Bacteria</taxon>
        <taxon>Pseudomonadati</taxon>
        <taxon>Bdellovibrionota</taxon>
        <taxon>Bdellovibrionia</taxon>
        <taxon>Bdellovibrionales</taxon>
        <taxon>Pseudobdellovibrionaceae</taxon>
        <taxon>Bdellovibrio</taxon>
    </lineage>
</organism>
<dbReference type="InterPro" id="IPR036291">
    <property type="entry name" value="NAD(P)-bd_dom_sf"/>
</dbReference>
<dbReference type="EMBL" id="LUKF01000002">
    <property type="protein sequence ID" value="KYG70339.1"/>
    <property type="molecule type" value="Genomic_DNA"/>
</dbReference>
<dbReference type="AlphaFoldDB" id="A0A150WV39"/>
<evidence type="ECO:0000256" key="1">
    <source>
        <dbReference type="ARBA" id="ARBA00006484"/>
    </source>
</evidence>
<dbReference type="InterPro" id="IPR002347">
    <property type="entry name" value="SDR_fam"/>
</dbReference>
<dbReference type="Gene3D" id="3.40.50.720">
    <property type="entry name" value="NAD(P)-binding Rossmann-like Domain"/>
    <property type="match status" value="1"/>
</dbReference>
<accession>A0A150WV39</accession>
<comment type="caution">
    <text evidence="4">The sequence shown here is derived from an EMBL/GenBank/DDBJ whole genome shotgun (WGS) entry which is preliminary data.</text>
</comment>
<evidence type="ECO:0000313" key="4">
    <source>
        <dbReference type="EMBL" id="KYG70339.1"/>
    </source>
</evidence>
<sequence length="209" mass="22974">MLEDGFAVIGLSKSNTSITHHSYRHILYDVTDLKFESFLGELVAQLDSITVGIYCAGIGAKFDAENLEFETKVFQVNLMSAVTATNIIVKKMREQGYGHFIGLSSIADALTSTAAPSYAASKAGVSRYWEGLGLALASSNVKISNVRFGFVDTKMAKAPSKPMLIDSKTAAIFIRDVIRRPRIRASKPYVMSLWAHLLGLLSRIRFFGR</sequence>
<dbReference type="SUPFAM" id="SSF51735">
    <property type="entry name" value="NAD(P)-binding Rossmann-fold domains"/>
    <property type="match status" value="1"/>
</dbReference>
<evidence type="ECO:0000256" key="3">
    <source>
        <dbReference type="ARBA" id="ARBA00023002"/>
    </source>
</evidence>
<dbReference type="GO" id="GO:0016491">
    <property type="term" value="F:oxidoreductase activity"/>
    <property type="evidence" value="ECO:0007669"/>
    <property type="project" value="UniProtKB-KW"/>
</dbReference>
<dbReference type="PROSITE" id="PS00061">
    <property type="entry name" value="ADH_SHORT"/>
    <property type="match status" value="1"/>
</dbReference>
<dbReference type="PRINTS" id="PR00081">
    <property type="entry name" value="GDHRDH"/>
</dbReference>
<dbReference type="Pfam" id="PF00106">
    <property type="entry name" value="adh_short"/>
    <property type="match status" value="1"/>
</dbReference>
<keyword evidence="2" id="KW-0521">NADP</keyword>
<comment type="similarity">
    <text evidence="1">Belongs to the short-chain dehydrogenases/reductases (SDR) family.</text>
</comment>
<protein>
    <recommendedName>
        <fullName evidence="6">Short-chain dehydrogenase</fullName>
    </recommendedName>
</protein>
<dbReference type="Proteomes" id="UP000075391">
    <property type="component" value="Unassembled WGS sequence"/>
</dbReference>
<evidence type="ECO:0000313" key="5">
    <source>
        <dbReference type="Proteomes" id="UP000075391"/>
    </source>
</evidence>
<dbReference type="PANTHER" id="PTHR43391:SF14">
    <property type="entry name" value="DEHYDROGENASE_REDUCTASE SDR FAMILY PROTEIN 7-LIKE"/>
    <property type="match status" value="1"/>
</dbReference>
<proteinExistence type="inferred from homology"/>
<keyword evidence="3" id="KW-0560">Oxidoreductase</keyword>
<name>A0A150WV39_BDEBC</name>
<evidence type="ECO:0000256" key="2">
    <source>
        <dbReference type="ARBA" id="ARBA00022857"/>
    </source>
</evidence>
<reference evidence="4 5" key="1">
    <citation type="submission" date="2016-03" db="EMBL/GenBank/DDBJ databases">
        <authorList>
            <person name="Ploux O."/>
        </authorList>
    </citation>
    <scope>NUCLEOTIDE SEQUENCE [LARGE SCALE GENOMIC DNA]</scope>
    <source>
        <strain evidence="4 5">BER2</strain>
    </source>
</reference>
<dbReference type="InterPro" id="IPR020904">
    <property type="entry name" value="Sc_DH/Rdtase_CS"/>
</dbReference>